<dbReference type="GO" id="GO:0071555">
    <property type="term" value="P:cell wall organization"/>
    <property type="evidence" value="ECO:0007669"/>
    <property type="project" value="UniProtKB-KW"/>
</dbReference>
<dbReference type="InterPro" id="IPR012338">
    <property type="entry name" value="Beta-lactam/transpept-like"/>
</dbReference>
<dbReference type="GO" id="GO:0008360">
    <property type="term" value="P:regulation of cell shape"/>
    <property type="evidence" value="ECO:0007669"/>
    <property type="project" value="UniProtKB-KW"/>
</dbReference>
<evidence type="ECO:0000256" key="10">
    <source>
        <dbReference type="ARBA" id="ARBA00023316"/>
    </source>
</evidence>
<gene>
    <name evidence="14" type="ORF">FYJ59_05690</name>
</gene>
<feature type="domain" description="Penicillin-binding protein dimerisation" evidence="13">
    <location>
        <begin position="60"/>
        <end position="336"/>
    </location>
</feature>
<dbReference type="GO" id="GO:0009252">
    <property type="term" value="P:peptidoglycan biosynthetic process"/>
    <property type="evidence" value="ECO:0007669"/>
    <property type="project" value="UniProtKB-KW"/>
</dbReference>
<evidence type="ECO:0000259" key="13">
    <source>
        <dbReference type="Pfam" id="PF03717"/>
    </source>
</evidence>
<evidence type="ECO:0000313" key="15">
    <source>
        <dbReference type="Proteomes" id="UP000476055"/>
    </source>
</evidence>
<evidence type="ECO:0000256" key="2">
    <source>
        <dbReference type="ARBA" id="ARBA00004236"/>
    </source>
</evidence>
<dbReference type="SUPFAM" id="SSF56601">
    <property type="entry name" value="beta-lactamase/transpeptidase-like"/>
    <property type="match status" value="1"/>
</dbReference>
<evidence type="ECO:0000256" key="5">
    <source>
        <dbReference type="ARBA" id="ARBA00022692"/>
    </source>
</evidence>
<accession>A0A6L5YHB8</accession>
<dbReference type="SUPFAM" id="SSF56519">
    <property type="entry name" value="Penicillin binding protein dimerisation domain"/>
    <property type="match status" value="1"/>
</dbReference>
<organism evidence="14 15">
    <name type="scientific">Waltera intestinalis</name>
    <dbReference type="NCBI Taxonomy" id="2606635"/>
    <lineage>
        <taxon>Bacteria</taxon>
        <taxon>Bacillati</taxon>
        <taxon>Bacillota</taxon>
        <taxon>Clostridia</taxon>
        <taxon>Lachnospirales</taxon>
        <taxon>Lachnospiraceae</taxon>
        <taxon>Waltera</taxon>
    </lineage>
</organism>
<dbReference type="EMBL" id="VUMU01000005">
    <property type="protein sequence ID" value="MST57736.1"/>
    <property type="molecule type" value="Genomic_DNA"/>
</dbReference>
<evidence type="ECO:0000256" key="3">
    <source>
        <dbReference type="ARBA" id="ARBA00007171"/>
    </source>
</evidence>
<dbReference type="GO" id="GO:0005886">
    <property type="term" value="C:plasma membrane"/>
    <property type="evidence" value="ECO:0007669"/>
    <property type="project" value="UniProtKB-SubCell"/>
</dbReference>
<evidence type="ECO:0000256" key="8">
    <source>
        <dbReference type="ARBA" id="ARBA00022989"/>
    </source>
</evidence>
<dbReference type="InterPro" id="IPR001460">
    <property type="entry name" value="PCN-bd_Tpept"/>
</dbReference>
<protein>
    <submittedName>
        <fullName evidence="14">Penicillin-binding protein</fullName>
    </submittedName>
</protein>
<feature type="domain" description="Penicillin-binding protein transpeptidase" evidence="12">
    <location>
        <begin position="621"/>
        <end position="933"/>
    </location>
</feature>
<dbReference type="InterPro" id="IPR050515">
    <property type="entry name" value="Beta-lactam/transpept"/>
</dbReference>
<evidence type="ECO:0000256" key="4">
    <source>
        <dbReference type="ARBA" id="ARBA00022475"/>
    </source>
</evidence>
<dbReference type="GO" id="GO:0008658">
    <property type="term" value="F:penicillin binding"/>
    <property type="evidence" value="ECO:0007669"/>
    <property type="project" value="InterPro"/>
</dbReference>
<keyword evidence="6" id="KW-0133">Cell shape</keyword>
<sequence>MFHEIRDHIINIVTSRLTVLTIMFFFFAGVLVYRCFNLQIINGEEYLNDFILQIEKTRDITSTRGRILDRNGNVLAENELAYSVKIEDVFESSRNKNAEVNDVVYRLIKLIEKNGDSVITDFKIVIDEDGDYVYSVDGTALLRFQADVLGYKTVDKLSEEEKAMTAQELMEYLSRAKGFAIGQYEDPEDRTSPFIVGKGYTKEEWLQMVTIRYAMNLTSFRKYVGTTVATNVSEKTVAVIMENSDQLDGVSIVEDTVRHYIDSKYFAHILGYTGKISSDELTDLNEQVVAEGGSEDAYTINDVVGKSGIESYMETTLQGTKGSEKVVVDNTGKVITILERKEAQPGADVYLTIDKDLTEAVYNIVEQKLAGLVSSKIINAKEFNLPENAKSSSIKIPIYDVYFTMINNNILDHKHFEAEDAGETERAVYAAYLEYKQGVYDKLNYELTEGGTPYNKLSKEYQVYQSNIVSLLRDDGVIMKELVDDNDATQIAWAKDEVISLKEYLQYCIAMNWIDVSRLDLNEKYSDSAEVYNKLQEYIIETIDHTTEFQKRFYKYMLLNDKITGRQICMLLCEQRVVDIPAEDEEALYAGKMSAYQFMMNRITNLEITPAQLALDPCNASVVITDVNTGDVLAMVSYPGYDNNKMANTVDAEYYARLNADKSSPQLNFATQYKAAPGSTFKIVSATAGLMENVINLQTKVNCVGTFTEITPSPRCWKISGHGYENVTSAIKDSCNYFFYNVGYQLATSSGSYNEEAGLETLSKYADLYGLTDKSGVEIGEYAPDVSTKDPVRSAIGQGSNSYTTVGLARYVTTIANSGTCYNLTLLDKTTDSRGNLLKEYHAEVRNQIDLPQEYWNAFHLGMRQVVENKKYFSDLAVNVAGKTGTAEQTASRPNHALFICYAPYENPEIAIATRIPFGYSSDYAAQFTRDIIKYYYGLAEEDDLITGTADSLDNAVSNEM</sequence>
<evidence type="ECO:0000256" key="6">
    <source>
        <dbReference type="ARBA" id="ARBA00022960"/>
    </source>
</evidence>
<comment type="caution">
    <text evidence="14">The sequence shown here is derived from an EMBL/GenBank/DDBJ whole genome shotgun (WGS) entry which is preliminary data.</text>
</comment>
<keyword evidence="5 11" id="KW-0812">Transmembrane</keyword>
<dbReference type="Gene3D" id="3.90.1310.10">
    <property type="entry name" value="Penicillin-binding protein 2a (Domain 2)"/>
    <property type="match status" value="2"/>
</dbReference>
<dbReference type="Pfam" id="PF03717">
    <property type="entry name" value="PBP_dimer"/>
    <property type="match status" value="1"/>
</dbReference>
<reference evidence="14 15" key="1">
    <citation type="submission" date="2019-08" db="EMBL/GenBank/DDBJ databases">
        <title>In-depth cultivation of the pig gut microbiome towards novel bacterial diversity and tailored functional studies.</title>
        <authorList>
            <person name="Wylensek D."/>
            <person name="Hitch T.C.A."/>
            <person name="Clavel T."/>
        </authorList>
    </citation>
    <scope>NUCLEOTIDE SEQUENCE [LARGE SCALE GENOMIC DNA]</scope>
    <source>
        <strain evidence="14 15">WCA3-601-WT-6H</strain>
    </source>
</reference>
<dbReference type="GO" id="GO:0071972">
    <property type="term" value="F:peptidoglycan L,D-transpeptidase activity"/>
    <property type="evidence" value="ECO:0007669"/>
    <property type="project" value="TreeGrafter"/>
</dbReference>
<evidence type="ECO:0000256" key="1">
    <source>
        <dbReference type="ARBA" id="ARBA00004167"/>
    </source>
</evidence>
<keyword evidence="7" id="KW-0573">Peptidoglycan synthesis</keyword>
<evidence type="ECO:0000256" key="9">
    <source>
        <dbReference type="ARBA" id="ARBA00023136"/>
    </source>
</evidence>
<dbReference type="PANTHER" id="PTHR30627">
    <property type="entry name" value="PEPTIDOGLYCAN D,D-TRANSPEPTIDASE"/>
    <property type="match status" value="1"/>
</dbReference>
<name>A0A6L5YHB8_9FIRM</name>
<dbReference type="PANTHER" id="PTHR30627:SF2">
    <property type="entry name" value="PEPTIDOGLYCAN D,D-TRANSPEPTIDASE MRDA"/>
    <property type="match status" value="1"/>
</dbReference>
<dbReference type="RefSeq" id="WP_154495877.1">
    <property type="nucleotide sequence ID" value="NZ_VUMU01000005.1"/>
</dbReference>
<dbReference type="InterPro" id="IPR036138">
    <property type="entry name" value="PBP_dimer_sf"/>
</dbReference>
<feature type="transmembrane region" description="Helical" evidence="11">
    <location>
        <begin position="12"/>
        <end position="33"/>
    </location>
</feature>
<evidence type="ECO:0000256" key="11">
    <source>
        <dbReference type="SAM" id="Phobius"/>
    </source>
</evidence>
<keyword evidence="8 11" id="KW-1133">Transmembrane helix</keyword>
<dbReference type="Pfam" id="PF00905">
    <property type="entry name" value="Transpeptidase"/>
    <property type="match status" value="1"/>
</dbReference>
<keyword evidence="4" id="KW-1003">Cell membrane</keyword>
<evidence type="ECO:0000256" key="7">
    <source>
        <dbReference type="ARBA" id="ARBA00022984"/>
    </source>
</evidence>
<comment type="subcellular location">
    <subcellularLocation>
        <location evidence="2">Cell membrane</location>
    </subcellularLocation>
    <subcellularLocation>
        <location evidence="1">Membrane</location>
        <topology evidence="1">Single-pass membrane protein</topology>
    </subcellularLocation>
</comment>
<dbReference type="Gene3D" id="3.40.710.10">
    <property type="entry name" value="DD-peptidase/beta-lactamase superfamily"/>
    <property type="match status" value="1"/>
</dbReference>
<dbReference type="AlphaFoldDB" id="A0A6L5YHB8"/>
<comment type="similarity">
    <text evidence="3">Belongs to the transpeptidase family.</text>
</comment>
<dbReference type="InterPro" id="IPR005311">
    <property type="entry name" value="PBP_dimer"/>
</dbReference>
<keyword evidence="10" id="KW-0961">Cell wall biogenesis/degradation</keyword>
<evidence type="ECO:0000259" key="12">
    <source>
        <dbReference type="Pfam" id="PF00905"/>
    </source>
</evidence>
<evidence type="ECO:0000313" key="14">
    <source>
        <dbReference type="EMBL" id="MST57736.1"/>
    </source>
</evidence>
<keyword evidence="9 11" id="KW-0472">Membrane</keyword>
<dbReference type="Proteomes" id="UP000476055">
    <property type="component" value="Unassembled WGS sequence"/>
</dbReference>
<keyword evidence="15" id="KW-1185">Reference proteome</keyword>
<proteinExistence type="inferred from homology"/>